<evidence type="ECO:0008006" key="3">
    <source>
        <dbReference type="Google" id="ProtNLM"/>
    </source>
</evidence>
<dbReference type="Pfam" id="PF06258">
    <property type="entry name" value="Mito_fiss_Elm1"/>
    <property type="match status" value="1"/>
</dbReference>
<keyword evidence="2" id="KW-1185">Reference proteome</keyword>
<reference evidence="1 2" key="1">
    <citation type="journal article" date="2013" name="Genome Announc.">
        <title>Genome Sequence of Hydrothermal Arsenic-Respiring Bacterium Marinobacter santoriniensis NKSG1T.</title>
        <authorList>
            <person name="Handley K.M."/>
            <person name="Upton M."/>
            <person name="Beatson S.A."/>
            <person name="Hery M."/>
            <person name="Lloyd J.R."/>
        </authorList>
    </citation>
    <scope>NUCLEOTIDE SEQUENCE [LARGE SCALE GENOMIC DNA]</scope>
    <source>
        <strain evidence="1 2">NKSG1</strain>
    </source>
</reference>
<name>M7CZU4_9GAMM</name>
<organism evidence="1 2">
    <name type="scientific">Marinobacter santoriniensis NKSG1</name>
    <dbReference type="NCBI Taxonomy" id="1288826"/>
    <lineage>
        <taxon>Bacteria</taxon>
        <taxon>Pseudomonadati</taxon>
        <taxon>Pseudomonadota</taxon>
        <taxon>Gammaproteobacteria</taxon>
        <taxon>Pseudomonadales</taxon>
        <taxon>Marinobacteraceae</taxon>
        <taxon>Marinobacter</taxon>
    </lineage>
</organism>
<accession>M7CZU4</accession>
<dbReference type="EMBL" id="APAT01000029">
    <property type="protein sequence ID" value="EMP54023.1"/>
    <property type="molecule type" value="Genomic_DNA"/>
</dbReference>
<dbReference type="PATRIC" id="fig|1288826.3.peg.3605"/>
<dbReference type="AlphaFoldDB" id="M7CZU4"/>
<dbReference type="STRING" id="1288826.MSNKSG1_18155"/>
<protein>
    <recommendedName>
        <fullName evidence="3">Nucleoside-diphosphate sugar epimerase</fullName>
    </recommendedName>
</protein>
<dbReference type="InterPro" id="IPR009367">
    <property type="entry name" value="Elm1-like"/>
</dbReference>
<evidence type="ECO:0000313" key="1">
    <source>
        <dbReference type="EMBL" id="EMP54023.1"/>
    </source>
</evidence>
<comment type="caution">
    <text evidence="1">The sequence shown here is derived from an EMBL/GenBank/DDBJ whole genome shotgun (WGS) entry which is preliminary data.</text>
</comment>
<dbReference type="RefSeq" id="WP_008940743.1">
    <property type="nucleotide sequence ID" value="NZ_APAT01000029.1"/>
</dbReference>
<dbReference type="eggNOG" id="COG3660">
    <property type="taxonomic scope" value="Bacteria"/>
</dbReference>
<proteinExistence type="predicted"/>
<sequence>MEDQHTPVVWLITDGKPGHRNQLKGLGNRLRVLAGASLHWLDAREISTPLWRVLLGAPPALPDLPDPDLIVAAGTGTHRLILALRRVRNSKTLVLMKPSFPLNWVDAAIIPEHDDVSASDRVLVSEGVINSITPLAKLTTKHEALVLIGGPSPHFHWDSDAIASQLSQLPASYPDWRWTISDSRRTPADLRQRLAELAAPRVTVVSSDQTHENWLAHQLSASRAAWVTPDSMSMVCEAVTSGVPTGLLELPSKGHSRVALGIARLAERGRIAHWRDHPAVMSARLRHDSKLWEADRAARWVIKRFWNPGHK</sequence>
<dbReference type="Proteomes" id="UP000011960">
    <property type="component" value="Unassembled WGS sequence"/>
</dbReference>
<dbReference type="OrthoDB" id="1865at2"/>
<evidence type="ECO:0000313" key="2">
    <source>
        <dbReference type="Proteomes" id="UP000011960"/>
    </source>
</evidence>
<gene>
    <name evidence="1" type="ORF">MSNKSG1_18155</name>
</gene>